<organism evidence="1">
    <name type="scientific">uncultured Propionibacteriaceae bacterium</name>
    <dbReference type="NCBI Taxonomy" id="257457"/>
    <lineage>
        <taxon>Bacteria</taxon>
        <taxon>Bacillati</taxon>
        <taxon>Actinomycetota</taxon>
        <taxon>Actinomycetes</taxon>
        <taxon>Propionibacteriales</taxon>
        <taxon>Propionibacteriaceae</taxon>
        <taxon>environmental samples</taxon>
    </lineage>
</organism>
<accession>A0A6J4NPZ8</accession>
<evidence type="ECO:0000313" key="1">
    <source>
        <dbReference type="EMBL" id="CAA9390532.1"/>
    </source>
</evidence>
<reference evidence="1" key="1">
    <citation type="submission" date="2020-02" db="EMBL/GenBank/DDBJ databases">
        <authorList>
            <person name="Meier V. D."/>
        </authorList>
    </citation>
    <scope>NUCLEOTIDE SEQUENCE</scope>
    <source>
        <strain evidence="1">AVDCRST_MAG75</strain>
    </source>
</reference>
<protein>
    <submittedName>
        <fullName evidence="1">Uncharacterized protein</fullName>
    </submittedName>
</protein>
<gene>
    <name evidence="1" type="ORF">AVDCRST_MAG75-1541</name>
</gene>
<proteinExistence type="predicted"/>
<name>A0A6J4NPZ8_9ACTN</name>
<dbReference type="AlphaFoldDB" id="A0A6J4NPZ8"/>
<feature type="non-terminal residue" evidence="1">
    <location>
        <position position="93"/>
    </location>
</feature>
<sequence>WSCGVPCAAARFVRPTVDWRVRSVTRLLRMTCESRPTLASQKRCGWRSRRSTARHKSSVCSVAAPITDSQTMRRARRRCCRTSHAATPATSTP</sequence>
<feature type="non-terminal residue" evidence="1">
    <location>
        <position position="1"/>
    </location>
</feature>
<dbReference type="EMBL" id="CADCUO010000088">
    <property type="protein sequence ID" value="CAA9390532.1"/>
    <property type="molecule type" value="Genomic_DNA"/>
</dbReference>